<evidence type="ECO:0000313" key="3">
    <source>
        <dbReference type="EMBL" id="KAK3727646.1"/>
    </source>
</evidence>
<reference evidence="3" key="1">
    <citation type="journal article" date="2023" name="G3 (Bethesda)">
        <title>A reference genome for the long-term kleptoplast-retaining sea slug Elysia crispata morphotype clarki.</title>
        <authorList>
            <person name="Eastman K.E."/>
            <person name="Pendleton A.L."/>
            <person name="Shaikh M.A."/>
            <person name="Suttiyut T."/>
            <person name="Ogas R."/>
            <person name="Tomko P."/>
            <person name="Gavelis G."/>
            <person name="Widhalm J.R."/>
            <person name="Wisecaver J.H."/>
        </authorList>
    </citation>
    <scope>NUCLEOTIDE SEQUENCE</scope>
    <source>
        <strain evidence="3">ECLA1</strain>
    </source>
</reference>
<sequence length="211" mass="22550">METMYYGTLRRAECYRASTDDDGSDGSLSSGADGDAGDGGDEFCETTWGFQTLVGQEAFSVSQLFAMFAAALCAMALVTMTLHTFLEGTLTLLTVSAFELGAAGLFGLLAVFVFLGFYSETKTDLHRIGPAFYLLVLGSSICLPAGGLSAWTAIKGGYYLSGIGKHPHEEDENQMLGMKGDGLRRNSRKLCDNEVIKISRLDDDAGTSSQI</sequence>
<accession>A0AAE0Y037</accession>
<organism evidence="3 4">
    <name type="scientific">Elysia crispata</name>
    <name type="common">lettuce slug</name>
    <dbReference type="NCBI Taxonomy" id="231223"/>
    <lineage>
        <taxon>Eukaryota</taxon>
        <taxon>Metazoa</taxon>
        <taxon>Spiralia</taxon>
        <taxon>Lophotrochozoa</taxon>
        <taxon>Mollusca</taxon>
        <taxon>Gastropoda</taxon>
        <taxon>Heterobranchia</taxon>
        <taxon>Euthyneura</taxon>
        <taxon>Panpulmonata</taxon>
        <taxon>Sacoglossa</taxon>
        <taxon>Placobranchoidea</taxon>
        <taxon>Plakobranchidae</taxon>
        <taxon>Elysia</taxon>
    </lineage>
</organism>
<dbReference type="Proteomes" id="UP001283361">
    <property type="component" value="Unassembled WGS sequence"/>
</dbReference>
<dbReference type="EMBL" id="JAWDGP010007236">
    <property type="protein sequence ID" value="KAK3727646.1"/>
    <property type="molecule type" value="Genomic_DNA"/>
</dbReference>
<name>A0AAE0Y037_9GAST</name>
<evidence type="ECO:0000256" key="2">
    <source>
        <dbReference type="SAM" id="Phobius"/>
    </source>
</evidence>
<keyword evidence="2" id="KW-1133">Transmembrane helix</keyword>
<feature type="region of interest" description="Disordered" evidence="1">
    <location>
        <begin position="17"/>
        <end position="38"/>
    </location>
</feature>
<dbReference type="AlphaFoldDB" id="A0AAE0Y037"/>
<comment type="caution">
    <text evidence="3">The sequence shown here is derived from an EMBL/GenBank/DDBJ whole genome shotgun (WGS) entry which is preliminary data.</text>
</comment>
<evidence type="ECO:0000256" key="1">
    <source>
        <dbReference type="SAM" id="MobiDB-lite"/>
    </source>
</evidence>
<protein>
    <submittedName>
        <fullName evidence="3">Uncharacterized protein</fullName>
    </submittedName>
</protein>
<keyword evidence="2" id="KW-0812">Transmembrane</keyword>
<keyword evidence="2" id="KW-0472">Membrane</keyword>
<feature type="transmembrane region" description="Helical" evidence="2">
    <location>
        <begin position="131"/>
        <end position="154"/>
    </location>
</feature>
<evidence type="ECO:0000313" key="4">
    <source>
        <dbReference type="Proteomes" id="UP001283361"/>
    </source>
</evidence>
<gene>
    <name evidence="3" type="ORF">RRG08_032605</name>
</gene>
<proteinExistence type="predicted"/>
<feature type="transmembrane region" description="Helical" evidence="2">
    <location>
        <begin position="64"/>
        <end position="86"/>
    </location>
</feature>
<keyword evidence="4" id="KW-1185">Reference proteome</keyword>
<feature type="transmembrane region" description="Helical" evidence="2">
    <location>
        <begin position="98"/>
        <end position="119"/>
    </location>
</feature>